<feature type="transmembrane region" description="Helical" evidence="6">
    <location>
        <begin position="280"/>
        <end position="296"/>
    </location>
</feature>
<feature type="transmembrane region" description="Helical" evidence="6">
    <location>
        <begin position="134"/>
        <end position="152"/>
    </location>
</feature>
<accession>M9RBV2</accession>
<dbReference type="HOGENOM" id="CLU_032828_2_2_5"/>
<feature type="domain" description="EamA" evidence="7">
    <location>
        <begin position="17"/>
        <end position="148"/>
    </location>
</feature>
<keyword evidence="9" id="KW-1185">Reference proteome</keyword>
<comment type="similarity">
    <text evidence="2">Belongs to the drug/metabolite transporter (DMT) superfamily. 10 TMS drug/metabolite exporter (DME) (TC 2.A.7.3) family.</text>
</comment>
<comment type="subcellular location">
    <subcellularLocation>
        <location evidence="1">Membrane</location>
        <topology evidence="1">Multi-pass membrane protein</topology>
    </subcellularLocation>
</comment>
<evidence type="ECO:0000259" key="7">
    <source>
        <dbReference type="Pfam" id="PF00892"/>
    </source>
</evidence>
<keyword evidence="3 6" id="KW-0812">Transmembrane</keyword>
<dbReference type="PANTHER" id="PTHR22911:SF6">
    <property type="entry name" value="SOLUTE CARRIER FAMILY 35 MEMBER G1"/>
    <property type="match status" value="1"/>
</dbReference>
<dbReference type="InterPro" id="IPR037185">
    <property type="entry name" value="EmrE-like"/>
</dbReference>
<reference evidence="8 9" key="1">
    <citation type="journal article" date="2013" name="PLoS ONE">
        <title>Poles Apart: Arctic and Antarctic Octadecabacter strains Share High Genome Plasticity and a New Type of Xanthorhodopsin.</title>
        <authorList>
            <person name="Vollmers J."/>
            <person name="Voget S."/>
            <person name="Dietrich S."/>
            <person name="Gollnow K."/>
            <person name="Smits M."/>
            <person name="Meyer K."/>
            <person name="Brinkhoff T."/>
            <person name="Simon M."/>
            <person name="Daniel R."/>
        </authorList>
    </citation>
    <scope>NUCLEOTIDE SEQUENCE [LARGE SCALE GENOMIC DNA]</scope>
    <source>
        <strain evidence="8 9">307</strain>
    </source>
</reference>
<evidence type="ECO:0000256" key="6">
    <source>
        <dbReference type="SAM" id="Phobius"/>
    </source>
</evidence>
<sequence>MTTQTTSSDTTPDRIMLGVALMMGFCLTAPLLDVAAKLASDVIPVGQITAARFLVQVGLMLPFCLAMGLSFRFNGRLGLLTVRAILLVLSTFFFISAIRVMPLADALAIVFIEPFIVMLVGKYAFGEDVGPRRIAAAGVGFSGVVLVIQPSFVTFGAVALYPLGTAVCFAGYVLVTRGLRGRLHPVMMQFHTGLIASLMCLPVVWIANGTGVAILDPVWPQGIYWLWLLGVGFFATISHMMMTYGLTLAPSSTLAPMQYLEIPVATVLGLLVFAEFPNTLALAGIVLIMGAGLYMIHRERVTSRITTLPHAPI</sequence>
<feature type="transmembrane region" description="Helical" evidence="6">
    <location>
        <begin position="222"/>
        <end position="242"/>
    </location>
</feature>
<gene>
    <name evidence="8" type="ORF">OAN307_c16220</name>
</gene>
<dbReference type="Proteomes" id="UP000005307">
    <property type="component" value="Chromosome"/>
</dbReference>
<dbReference type="EMBL" id="CP003740">
    <property type="protein sequence ID" value="AGI67295.1"/>
    <property type="molecule type" value="Genomic_DNA"/>
</dbReference>
<name>M9RBV2_9RHOB</name>
<proteinExistence type="inferred from homology"/>
<feature type="transmembrane region" description="Helical" evidence="6">
    <location>
        <begin position="187"/>
        <end position="207"/>
    </location>
</feature>
<protein>
    <recommendedName>
        <fullName evidence="7">EamA domain-containing protein</fullName>
    </recommendedName>
</protein>
<dbReference type="Gene3D" id="1.10.3730.20">
    <property type="match status" value="1"/>
</dbReference>
<dbReference type="SUPFAM" id="SSF103481">
    <property type="entry name" value="Multidrug resistance efflux transporter EmrE"/>
    <property type="match status" value="2"/>
</dbReference>
<evidence type="ECO:0000313" key="8">
    <source>
        <dbReference type="EMBL" id="AGI67295.1"/>
    </source>
</evidence>
<dbReference type="RefSeq" id="WP_015499330.1">
    <property type="nucleotide sequence ID" value="NC_020911.1"/>
</dbReference>
<dbReference type="Pfam" id="PF00892">
    <property type="entry name" value="EamA"/>
    <property type="match status" value="2"/>
</dbReference>
<dbReference type="AlphaFoldDB" id="M9RBV2"/>
<dbReference type="InterPro" id="IPR000620">
    <property type="entry name" value="EamA_dom"/>
</dbReference>
<keyword evidence="4 6" id="KW-1133">Transmembrane helix</keyword>
<evidence type="ECO:0000256" key="4">
    <source>
        <dbReference type="ARBA" id="ARBA00022989"/>
    </source>
</evidence>
<feature type="transmembrane region" description="Helical" evidence="6">
    <location>
        <begin position="53"/>
        <end position="73"/>
    </location>
</feature>
<feature type="domain" description="EamA" evidence="7">
    <location>
        <begin position="160"/>
        <end position="291"/>
    </location>
</feature>
<dbReference type="KEGG" id="oat:OAN307_c16220"/>
<feature type="transmembrane region" description="Helical" evidence="6">
    <location>
        <begin position="80"/>
        <end position="100"/>
    </location>
</feature>
<dbReference type="STRING" id="391626.OAN307_c16220"/>
<feature type="transmembrane region" description="Helical" evidence="6">
    <location>
        <begin position="106"/>
        <end position="125"/>
    </location>
</feature>
<dbReference type="PANTHER" id="PTHR22911">
    <property type="entry name" value="ACYL-MALONYL CONDENSING ENZYME-RELATED"/>
    <property type="match status" value="1"/>
</dbReference>
<feature type="transmembrane region" description="Helical" evidence="6">
    <location>
        <begin position="15"/>
        <end position="33"/>
    </location>
</feature>
<evidence type="ECO:0000256" key="3">
    <source>
        <dbReference type="ARBA" id="ARBA00022692"/>
    </source>
</evidence>
<evidence type="ECO:0000256" key="5">
    <source>
        <dbReference type="ARBA" id="ARBA00023136"/>
    </source>
</evidence>
<dbReference type="OrthoDB" id="9815809at2"/>
<feature type="transmembrane region" description="Helical" evidence="6">
    <location>
        <begin position="158"/>
        <end position="175"/>
    </location>
</feature>
<evidence type="ECO:0000256" key="2">
    <source>
        <dbReference type="ARBA" id="ARBA00009853"/>
    </source>
</evidence>
<feature type="transmembrane region" description="Helical" evidence="6">
    <location>
        <begin position="254"/>
        <end position="274"/>
    </location>
</feature>
<evidence type="ECO:0000256" key="1">
    <source>
        <dbReference type="ARBA" id="ARBA00004141"/>
    </source>
</evidence>
<evidence type="ECO:0000313" key="9">
    <source>
        <dbReference type="Proteomes" id="UP000005307"/>
    </source>
</evidence>
<keyword evidence="5 6" id="KW-0472">Membrane</keyword>
<organism evidence="8 9">
    <name type="scientific">Octadecabacter antarcticus 307</name>
    <dbReference type="NCBI Taxonomy" id="391626"/>
    <lineage>
        <taxon>Bacteria</taxon>
        <taxon>Pseudomonadati</taxon>
        <taxon>Pseudomonadota</taxon>
        <taxon>Alphaproteobacteria</taxon>
        <taxon>Rhodobacterales</taxon>
        <taxon>Roseobacteraceae</taxon>
        <taxon>Octadecabacter</taxon>
    </lineage>
</organism>
<dbReference type="eggNOG" id="COG0697">
    <property type="taxonomic scope" value="Bacteria"/>
</dbReference>
<dbReference type="GO" id="GO:0016020">
    <property type="term" value="C:membrane"/>
    <property type="evidence" value="ECO:0007669"/>
    <property type="project" value="UniProtKB-SubCell"/>
</dbReference>